<evidence type="ECO:0000313" key="4">
    <source>
        <dbReference type="Proteomes" id="UP001620626"/>
    </source>
</evidence>
<dbReference type="PROSITE" id="PS51048">
    <property type="entry name" value="SGS"/>
    <property type="match status" value="1"/>
</dbReference>
<protein>
    <recommendedName>
        <fullName evidence="2">SGS domain-containing protein</fullName>
    </recommendedName>
</protein>
<feature type="compositionally biased region" description="Basic and acidic residues" evidence="1">
    <location>
        <begin position="154"/>
        <end position="171"/>
    </location>
</feature>
<comment type="caution">
    <text evidence="3">The sequence shown here is derived from an EMBL/GenBank/DDBJ whole genome shotgun (WGS) entry which is preliminary data.</text>
</comment>
<proteinExistence type="predicted"/>
<evidence type="ECO:0000256" key="1">
    <source>
        <dbReference type="SAM" id="MobiDB-lite"/>
    </source>
</evidence>
<keyword evidence="4" id="KW-1185">Reference proteome</keyword>
<dbReference type="InterPro" id="IPR007699">
    <property type="entry name" value="SGS_dom"/>
</dbReference>
<reference evidence="3 4" key="1">
    <citation type="submission" date="2024-10" db="EMBL/GenBank/DDBJ databases">
        <authorList>
            <person name="Kim D."/>
        </authorList>
    </citation>
    <scope>NUCLEOTIDE SEQUENCE [LARGE SCALE GENOMIC DNA]</scope>
    <source>
        <strain evidence="3">BH-2024</strain>
    </source>
</reference>
<feature type="domain" description="SGS" evidence="2">
    <location>
        <begin position="26"/>
        <end position="122"/>
    </location>
</feature>
<dbReference type="EMBL" id="JBICBT010000461">
    <property type="protein sequence ID" value="KAL3112891.1"/>
    <property type="molecule type" value="Genomic_DNA"/>
</dbReference>
<dbReference type="AlphaFoldDB" id="A0ABD2LCH3"/>
<feature type="region of interest" description="Disordered" evidence="1">
    <location>
        <begin position="27"/>
        <end position="52"/>
    </location>
</feature>
<organism evidence="3 4">
    <name type="scientific">Heterodera trifolii</name>
    <dbReference type="NCBI Taxonomy" id="157864"/>
    <lineage>
        <taxon>Eukaryota</taxon>
        <taxon>Metazoa</taxon>
        <taxon>Ecdysozoa</taxon>
        <taxon>Nematoda</taxon>
        <taxon>Chromadorea</taxon>
        <taxon>Rhabditida</taxon>
        <taxon>Tylenchina</taxon>
        <taxon>Tylenchomorpha</taxon>
        <taxon>Tylenchoidea</taxon>
        <taxon>Heteroderidae</taxon>
        <taxon>Heteroderinae</taxon>
        <taxon>Heterodera</taxon>
    </lineage>
</organism>
<evidence type="ECO:0000313" key="3">
    <source>
        <dbReference type="EMBL" id="KAL3112891.1"/>
    </source>
</evidence>
<accession>A0ABD2LCH3</accession>
<dbReference type="Proteomes" id="UP001620626">
    <property type="component" value="Unassembled WGS sequence"/>
</dbReference>
<sequence>MIDDPFLASDKSDTDTAVDFYEFQSEVPEAKPNKNKWKMAHSEEEERTRRKSMFEQMATFNYGVIGMLKKMINSDEHQSREAMTKSGEEETERRMKKMKRDERSGEEERKREGEEKERKMEGEEEEEKKRRKEKREREGEEWTKRKSIGPPANRKGENGKDGRSGDKTSEFDREEEADTDTIGWDE</sequence>
<feature type="compositionally biased region" description="Basic and acidic residues" evidence="1">
    <location>
        <begin position="72"/>
        <end position="121"/>
    </location>
</feature>
<feature type="compositionally biased region" description="Acidic residues" evidence="1">
    <location>
        <begin position="172"/>
        <end position="186"/>
    </location>
</feature>
<evidence type="ECO:0000259" key="2">
    <source>
        <dbReference type="PROSITE" id="PS51048"/>
    </source>
</evidence>
<name>A0ABD2LCH3_9BILA</name>
<feature type="region of interest" description="Disordered" evidence="1">
    <location>
        <begin position="72"/>
        <end position="186"/>
    </location>
</feature>
<feature type="compositionally biased region" description="Basic and acidic residues" evidence="1">
    <location>
        <begin position="135"/>
        <end position="144"/>
    </location>
</feature>
<gene>
    <name evidence="3" type="ORF">niasHT_015597</name>
</gene>